<proteinExistence type="predicted"/>
<keyword evidence="1" id="KW-0812">Transmembrane</keyword>
<evidence type="ECO:0000256" key="1">
    <source>
        <dbReference type="SAM" id="Phobius"/>
    </source>
</evidence>
<keyword evidence="1" id="KW-1133">Transmembrane helix</keyword>
<gene>
    <name evidence="2" type="ORF">H9L01_00710</name>
</gene>
<dbReference type="Proteomes" id="UP000515928">
    <property type="component" value="Chromosome"/>
</dbReference>
<keyword evidence="3" id="KW-1185">Reference proteome</keyword>
<evidence type="ECO:0000313" key="2">
    <source>
        <dbReference type="EMBL" id="QNN60930.1"/>
    </source>
</evidence>
<feature type="transmembrane region" description="Helical" evidence="1">
    <location>
        <begin position="6"/>
        <end position="25"/>
    </location>
</feature>
<keyword evidence="1" id="KW-0472">Membrane</keyword>
<dbReference type="RefSeq" id="WP_187534050.1">
    <property type="nucleotide sequence ID" value="NZ_CBCSHU010000009.1"/>
</dbReference>
<reference evidence="2 3" key="1">
    <citation type="submission" date="2020-08" db="EMBL/GenBank/DDBJ databases">
        <title>Genome sequence of Erysipelothrix inopinata DSM 15511T.</title>
        <authorList>
            <person name="Hyun D.-W."/>
            <person name="Bae J.-W."/>
        </authorList>
    </citation>
    <scope>NUCLEOTIDE SEQUENCE [LARGE SCALE GENOMIC DNA]</scope>
    <source>
        <strain evidence="2 3">DSM 15511</strain>
    </source>
</reference>
<evidence type="ECO:0000313" key="3">
    <source>
        <dbReference type="Proteomes" id="UP000515928"/>
    </source>
</evidence>
<name>A0A7G9RZA5_9FIRM</name>
<sequence length="97" mass="11238">MIIVDWKLALGWLLGWSCLLVLGYFREKFYTVLLSGENFSVKKYVSYIVFVFIILWLPLLLAFMFPQVINPYAIAGAYVADRFLLFVTGIFKKEEGV</sequence>
<protein>
    <submittedName>
        <fullName evidence="2">Uncharacterized protein</fullName>
    </submittedName>
</protein>
<dbReference type="KEGG" id="eio:H9L01_00710"/>
<accession>A0A7G9RZA5</accession>
<feature type="transmembrane region" description="Helical" evidence="1">
    <location>
        <begin position="45"/>
        <end position="65"/>
    </location>
</feature>
<dbReference type="AlphaFoldDB" id="A0A7G9RZA5"/>
<organism evidence="2 3">
    <name type="scientific">Erysipelothrix inopinata</name>
    <dbReference type="NCBI Taxonomy" id="225084"/>
    <lineage>
        <taxon>Bacteria</taxon>
        <taxon>Bacillati</taxon>
        <taxon>Bacillota</taxon>
        <taxon>Erysipelotrichia</taxon>
        <taxon>Erysipelotrichales</taxon>
        <taxon>Erysipelotrichaceae</taxon>
        <taxon>Erysipelothrix</taxon>
    </lineage>
</organism>
<dbReference type="EMBL" id="CP060715">
    <property type="protein sequence ID" value="QNN60930.1"/>
    <property type="molecule type" value="Genomic_DNA"/>
</dbReference>